<name>A0A0F8Z0L6_9ZZZZ</name>
<reference evidence="2" key="1">
    <citation type="journal article" date="2015" name="Nature">
        <title>Complex archaea that bridge the gap between prokaryotes and eukaryotes.</title>
        <authorList>
            <person name="Spang A."/>
            <person name="Saw J.H."/>
            <person name="Jorgensen S.L."/>
            <person name="Zaremba-Niedzwiedzka K."/>
            <person name="Martijn J."/>
            <person name="Lind A.E."/>
            <person name="van Eijk R."/>
            <person name="Schleper C."/>
            <person name="Guy L."/>
            <person name="Ettema T.J."/>
        </authorList>
    </citation>
    <scope>NUCLEOTIDE SEQUENCE</scope>
</reference>
<organism evidence="2">
    <name type="scientific">marine sediment metagenome</name>
    <dbReference type="NCBI Taxonomy" id="412755"/>
    <lineage>
        <taxon>unclassified sequences</taxon>
        <taxon>metagenomes</taxon>
        <taxon>ecological metagenomes</taxon>
    </lineage>
</organism>
<accession>A0A0F8Z0L6</accession>
<comment type="caution">
    <text evidence="2">The sequence shown here is derived from an EMBL/GenBank/DDBJ whole genome shotgun (WGS) entry which is preliminary data.</text>
</comment>
<gene>
    <name evidence="2" type="ORF">LCGC14_2754700</name>
</gene>
<keyword evidence="1" id="KW-0175">Coiled coil</keyword>
<evidence type="ECO:0000256" key="1">
    <source>
        <dbReference type="SAM" id="Coils"/>
    </source>
</evidence>
<feature type="coiled-coil region" evidence="1">
    <location>
        <begin position="33"/>
        <end position="60"/>
    </location>
</feature>
<proteinExistence type="predicted"/>
<dbReference type="EMBL" id="LAZR01050468">
    <property type="protein sequence ID" value="KKK87292.1"/>
    <property type="molecule type" value="Genomic_DNA"/>
</dbReference>
<evidence type="ECO:0000313" key="2">
    <source>
        <dbReference type="EMBL" id="KKK87292.1"/>
    </source>
</evidence>
<protein>
    <submittedName>
        <fullName evidence="2">Uncharacterized protein</fullName>
    </submittedName>
</protein>
<sequence length="113" mass="12893">MSKPISDEELQELRTQVFMEADPPEQRFDSDRVERFLDEIDRLRAEVVAAKADSERVRTAISKAKVGDWLLNWFGENAPAYDPGEGSGYTYAQIADCTNDVCKHLDDDYISFI</sequence>
<dbReference type="AlphaFoldDB" id="A0A0F8Z0L6"/>